<keyword evidence="9" id="KW-0969">Cilium</keyword>
<dbReference type="NCBIfam" id="TIGR01395">
    <property type="entry name" value="FlgC"/>
    <property type="match status" value="1"/>
</dbReference>
<accession>A0A0B0ENL0</accession>
<evidence type="ECO:0000256" key="6">
    <source>
        <dbReference type="RuleBase" id="RU362062"/>
    </source>
</evidence>
<comment type="caution">
    <text evidence="9">The sequence shown here is derived from an EMBL/GenBank/DDBJ whole genome shotgun (WGS) entry which is preliminary data.</text>
</comment>
<dbReference type="PANTHER" id="PTHR30435:SF2">
    <property type="entry name" value="FLAGELLAR BASAL-BODY ROD PROTEIN FLGC"/>
    <property type="match status" value="1"/>
</dbReference>
<sequence length="147" mass="15880">MSMFDKPLSVLDISGSGLTAERVKMGVIASNIANAQVTETSDGGPYKRKEVEFATVLNKSLIGGKNHKLMLNGVSIKGVRESKSPPNMVHMPGHPQANKDGFVSMPNVSVAKEMVDMIAASRSYEANTSVIASFRKMSERALSIIRR</sequence>
<dbReference type="InterPro" id="IPR006299">
    <property type="entry name" value="FlgC"/>
</dbReference>
<dbReference type="InterPro" id="IPR010930">
    <property type="entry name" value="Flg_bb/hook_C_dom"/>
</dbReference>
<dbReference type="AlphaFoldDB" id="A0A0B0ENL0"/>
<dbReference type="PANTHER" id="PTHR30435">
    <property type="entry name" value="FLAGELLAR PROTEIN"/>
    <property type="match status" value="1"/>
</dbReference>
<evidence type="ECO:0000259" key="8">
    <source>
        <dbReference type="Pfam" id="PF06429"/>
    </source>
</evidence>
<dbReference type="GO" id="GO:0030694">
    <property type="term" value="C:bacterial-type flagellum basal body, rod"/>
    <property type="evidence" value="ECO:0007669"/>
    <property type="project" value="UniProtKB-UniRule"/>
</dbReference>
<comment type="subunit">
    <text evidence="5 6">The basal body constitutes a major portion of the flagellar organelle and consists of four rings (L,P,S, and M) mounted on a central rod. The rod consists of about 26 subunits of FlgG in the distal portion, and FlgB, FlgC and FlgF are thought to build up the proximal portion of the rod with about 6 subunits each.</text>
</comment>
<gene>
    <name evidence="9" type="primary">flgC</name>
    <name evidence="9" type="ORF">SCABRO_00037</name>
</gene>
<evidence type="ECO:0000256" key="4">
    <source>
        <dbReference type="ARBA" id="ARBA00023143"/>
    </source>
</evidence>
<evidence type="ECO:0000259" key="7">
    <source>
        <dbReference type="Pfam" id="PF00460"/>
    </source>
</evidence>
<comment type="subcellular location">
    <subcellularLocation>
        <location evidence="1 6">Bacterial flagellum basal body</location>
    </subcellularLocation>
</comment>
<keyword evidence="9" id="KW-0282">Flagellum</keyword>
<evidence type="ECO:0000313" key="9">
    <source>
        <dbReference type="EMBL" id="KHE94199.1"/>
    </source>
</evidence>
<reference evidence="9 10" key="1">
    <citation type="submission" date="2014-10" db="EMBL/GenBank/DDBJ databases">
        <title>Draft genome of anammox bacterium scalindua brodae, obtained using differential coverage binning of sequence data from two enrichment reactors.</title>
        <authorList>
            <person name="Speth D.R."/>
            <person name="Russ L."/>
            <person name="Kartal B."/>
            <person name="Op den Camp H.J."/>
            <person name="Dutilh B.E."/>
            <person name="Jetten M.S."/>
        </authorList>
    </citation>
    <scope>NUCLEOTIDE SEQUENCE [LARGE SCALE GENOMIC DNA]</scope>
    <source>
        <strain evidence="9">RU1</strain>
    </source>
</reference>
<organism evidence="9 10">
    <name type="scientific">Candidatus Scalindua brodae</name>
    <dbReference type="NCBI Taxonomy" id="237368"/>
    <lineage>
        <taxon>Bacteria</taxon>
        <taxon>Pseudomonadati</taxon>
        <taxon>Planctomycetota</taxon>
        <taxon>Candidatus Brocadiia</taxon>
        <taxon>Candidatus Brocadiales</taxon>
        <taxon>Candidatus Scalinduaceae</taxon>
        <taxon>Candidatus Scalindua</taxon>
    </lineage>
</organism>
<dbReference type="EMBL" id="JRYO01000005">
    <property type="protein sequence ID" value="KHE94199.1"/>
    <property type="molecule type" value="Genomic_DNA"/>
</dbReference>
<dbReference type="GO" id="GO:0071978">
    <property type="term" value="P:bacterial-type flagellum-dependent swarming motility"/>
    <property type="evidence" value="ECO:0007669"/>
    <property type="project" value="TreeGrafter"/>
</dbReference>
<proteinExistence type="inferred from homology"/>
<feature type="domain" description="Flagellar basal-body/hook protein C-terminal" evidence="8">
    <location>
        <begin position="100"/>
        <end position="143"/>
    </location>
</feature>
<name>A0A0B0ENL0_9BACT</name>
<dbReference type="Pfam" id="PF00460">
    <property type="entry name" value="Flg_bb_rod"/>
    <property type="match status" value="1"/>
</dbReference>
<dbReference type="Pfam" id="PF06429">
    <property type="entry name" value="Flg_bbr_C"/>
    <property type="match status" value="1"/>
</dbReference>
<protein>
    <recommendedName>
        <fullName evidence="3 6">Flagellar basal-body rod protein FlgC</fullName>
    </recommendedName>
</protein>
<dbReference type="Proteomes" id="UP000030652">
    <property type="component" value="Unassembled WGS sequence"/>
</dbReference>
<evidence type="ECO:0000313" key="10">
    <source>
        <dbReference type="Proteomes" id="UP000030652"/>
    </source>
</evidence>
<evidence type="ECO:0000256" key="2">
    <source>
        <dbReference type="ARBA" id="ARBA00009677"/>
    </source>
</evidence>
<evidence type="ECO:0000256" key="1">
    <source>
        <dbReference type="ARBA" id="ARBA00004117"/>
    </source>
</evidence>
<feature type="domain" description="Flagellar basal body rod protein N-terminal" evidence="7">
    <location>
        <begin position="11"/>
        <end position="37"/>
    </location>
</feature>
<keyword evidence="9" id="KW-0966">Cell projection</keyword>
<keyword evidence="4 6" id="KW-0975">Bacterial flagellum</keyword>
<evidence type="ECO:0000256" key="3">
    <source>
        <dbReference type="ARBA" id="ARBA00017941"/>
    </source>
</evidence>
<dbReference type="PATRIC" id="fig|237368.3.peg.39"/>
<evidence type="ECO:0000256" key="5">
    <source>
        <dbReference type="ARBA" id="ARBA00025933"/>
    </source>
</evidence>
<dbReference type="eggNOG" id="COG1558">
    <property type="taxonomic scope" value="Bacteria"/>
</dbReference>
<dbReference type="InterPro" id="IPR001444">
    <property type="entry name" value="Flag_bb_rod_N"/>
</dbReference>
<comment type="similarity">
    <text evidence="2">Belongs to the flagella basal body rod proteins family.</text>
</comment>